<dbReference type="AlphaFoldDB" id="A0A836BSC6"/>
<reference evidence="1" key="1">
    <citation type="journal article" date="2020" name="bioRxiv">
        <title>Comparative genomics of Chlamydomonas.</title>
        <authorList>
            <person name="Craig R.J."/>
            <person name="Hasan A.R."/>
            <person name="Ness R.W."/>
            <person name="Keightley P.D."/>
        </authorList>
    </citation>
    <scope>NUCLEOTIDE SEQUENCE</scope>
    <source>
        <strain evidence="1">CCAP 11/70</strain>
    </source>
</reference>
<gene>
    <name evidence="1" type="ORF">HYH03_014218</name>
</gene>
<organism evidence="1 2">
    <name type="scientific">Edaphochlamys debaryana</name>
    <dbReference type="NCBI Taxonomy" id="47281"/>
    <lineage>
        <taxon>Eukaryota</taxon>
        <taxon>Viridiplantae</taxon>
        <taxon>Chlorophyta</taxon>
        <taxon>core chlorophytes</taxon>
        <taxon>Chlorophyceae</taxon>
        <taxon>CS clade</taxon>
        <taxon>Chlamydomonadales</taxon>
        <taxon>Chlamydomonadales incertae sedis</taxon>
        <taxon>Edaphochlamys</taxon>
    </lineage>
</organism>
<dbReference type="Proteomes" id="UP000612055">
    <property type="component" value="Unassembled WGS sequence"/>
</dbReference>
<evidence type="ECO:0000313" key="2">
    <source>
        <dbReference type="Proteomes" id="UP000612055"/>
    </source>
</evidence>
<keyword evidence="2" id="KW-1185">Reference proteome</keyword>
<dbReference type="OrthoDB" id="524901at2759"/>
<evidence type="ECO:0000313" key="1">
    <source>
        <dbReference type="EMBL" id="KAG2487105.1"/>
    </source>
</evidence>
<accession>A0A836BSC6</accession>
<dbReference type="EMBL" id="JAEHOE010000101">
    <property type="protein sequence ID" value="KAG2487105.1"/>
    <property type="molecule type" value="Genomic_DNA"/>
</dbReference>
<name>A0A836BSC6_9CHLO</name>
<comment type="caution">
    <text evidence="1">The sequence shown here is derived from an EMBL/GenBank/DDBJ whole genome shotgun (WGS) entry which is preliminary data.</text>
</comment>
<sequence>MLGVSAGRRPIAVWRIPEGFPEKLTGAWPAILEAVGDPGRVTRDLFLKTLYDAIPGLSDAELDYAKQVALVVLQQARGSNVFLADLDYLLASLVEGRVHPAQLDAARPSLEASMFSTGTLSRGTKTLDLMKTTGVNWKVPKGFLKKYNAASDQVLRTAASLAGADLDGGRHVVAGVWGSVDVPTFLEACRRVLGELSAEEEDYITSIAQEQVPAGASNIRDLPYLDKCLQQGRTLTSIKGPELLPTIFLNDTTSGRLDGPSLRHTGGRIH</sequence>
<protein>
    <submittedName>
        <fullName evidence="1">Uncharacterized protein</fullName>
    </submittedName>
</protein>
<proteinExistence type="predicted"/>